<dbReference type="PANTHER" id="PTHR10906">
    <property type="entry name" value="SECY/SEC61-ALPHA FAMILY MEMBER"/>
    <property type="match status" value="1"/>
</dbReference>
<dbReference type="InterPro" id="IPR023201">
    <property type="entry name" value="SecY_dom_sf"/>
</dbReference>
<keyword evidence="3" id="KW-1185">Reference proteome</keyword>
<gene>
    <name evidence="2" type="ORF">CVT25_007422</name>
</gene>
<evidence type="ECO:0000313" key="3">
    <source>
        <dbReference type="Proteomes" id="UP000283269"/>
    </source>
</evidence>
<proteinExistence type="predicted"/>
<dbReference type="OrthoDB" id="3010309at2759"/>
<dbReference type="InParanoid" id="A0A409WDG1"/>
<dbReference type="Proteomes" id="UP000283269">
    <property type="component" value="Unassembled WGS sequence"/>
</dbReference>
<protein>
    <submittedName>
        <fullName evidence="2">Uncharacterized protein</fullName>
    </submittedName>
</protein>
<reference evidence="2 3" key="1">
    <citation type="journal article" date="2018" name="Evol. Lett.">
        <title>Horizontal gene cluster transfer increased hallucinogenic mushroom diversity.</title>
        <authorList>
            <person name="Reynolds H.T."/>
            <person name="Vijayakumar V."/>
            <person name="Gluck-Thaler E."/>
            <person name="Korotkin H.B."/>
            <person name="Matheny P.B."/>
            <person name="Slot J.C."/>
        </authorList>
    </citation>
    <scope>NUCLEOTIDE SEQUENCE [LARGE SCALE GENOMIC DNA]</scope>
    <source>
        <strain evidence="2 3">2631</strain>
    </source>
</reference>
<dbReference type="EMBL" id="NHYD01003500">
    <property type="protein sequence ID" value="PPQ76521.1"/>
    <property type="molecule type" value="Genomic_DNA"/>
</dbReference>
<dbReference type="GO" id="GO:0015031">
    <property type="term" value="P:protein transport"/>
    <property type="evidence" value="ECO:0007669"/>
    <property type="project" value="InterPro"/>
</dbReference>
<dbReference type="GO" id="GO:0016020">
    <property type="term" value="C:membrane"/>
    <property type="evidence" value="ECO:0007669"/>
    <property type="project" value="InterPro"/>
</dbReference>
<dbReference type="InterPro" id="IPR002208">
    <property type="entry name" value="SecY/SEC61-alpha"/>
</dbReference>
<feature type="transmembrane region" description="Helical" evidence="1">
    <location>
        <begin position="29"/>
        <end position="47"/>
    </location>
</feature>
<dbReference type="Gene3D" id="1.10.3370.10">
    <property type="entry name" value="SecY subunit domain"/>
    <property type="match status" value="1"/>
</dbReference>
<comment type="caution">
    <text evidence="2">The sequence shown here is derived from an EMBL/GenBank/DDBJ whole genome shotgun (WGS) entry which is preliminary data.</text>
</comment>
<keyword evidence="1" id="KW-0812">Transmembrane</keyword>
<dbReference type="AlphaFoldDB" id="A0A409WDG1"/>
<feature type="transmembrane region" description="Helical" evidence="1">
    <location>
        <begin position="53"/>
        <end position="76"/>
    </location>
</feature>
<sequence length="80" mass="8640">MQLLAGVNFIDVNFRLKEDRALFSGAQKLFTLIIFLGQATVYMLTGLHGEPSALGAGTCLLLIIQPIVPALIVTIVDELL</sequence>
<dbReference type="SUPFAM" id="SSF103491">
    <property type="entry name" value="Preprotein translocase SecY subunit"/>
    <property type="match status" value="1"/>
</dbReference>
<evidence type="ECO:0000313" key="2">
    <source>
        <dbReference type="EMBL" id="PPQ76521.1"/>
    </source>
</evidence>
<name>A0A409WDG1_PSICY</name>
<accession>A0A409WDG1</accession>
<keyword evidence="1" id="KW-0472">Membrane</keyword>
<keyword evidence="1" id="KW-1133">Transmembrane helix</keyword>
<organism evidence="2 3">
    <name type="scientific">Psilocybe cyanescens</name>
    <dbReference type="NCBI Taxonomy" id="93625"/>
    <lineage>
        <taxon>Eukaryota</taxon>
        <taxon>Fungi</taxon>
        <taxon>Dikarya</taxon>
        <taxon>Basidiomycota</taxon>
        <taxon>Agaricomycotina</taxon>
        <taxon>Agaricomycetes</taxon>
        <taxon>Agaricomycetidae</taxon>
        <taxon>Agaricales</taxon>
        <taxon>Agaricineae</taxon>
        <taxon>Strophariaceae</taxon>
        <taxon>Psilocybe</taxon>
    </lineage>
</organism>
<dbReference type="STRING" id="93625.A0A409WDG1"/>
<evidence type="ECO:0000256" key="1">
    <source>
        <dbReference type="SAM" id="Phobius"/>
    </source>
</evidence>